<sequence length="1024" mass="116735">MFFASWRQFQFYENTPIRDPLLGSDSPLYSDPTLSAASPINKNRFALAVRSNHLKIINLSESKVEHEFQAFEDSFQITHIETVNQGFLLAVGEALGKPSLIKIYKLDKLPNNPKSYHSVIEVRNGNNTFPISVVATSKDLSCIAVGFVSGKIILIRGDLLRDRGSRQRIIYEDVGKEPVTSLEFNLDASVCFAATTTRIMMFNTTGRNRGQPDLILDYQHGLSLNCSCFSPYNNEYICSVEGSIDFYMDGGEKKSLVTELSGVKRIYPVDEDHILVVVEAEYAKSAVLEVEEFSQSNSNRVIILDLKNQVVSLNVFIASAIIDVFSVTQDKKEIVLLLTSEGVIVKITEKSLEEQLDIVIQKELFPFALELAKQHSLEPLKIQNIHRKYGDWLYKKGSRTEAVEQYVECLDVVESSEIISKFGINESPDPRGLGNLANYLWSLIKENRSHSDHVTLLLIALVKLKAENEINYFIQHFTRSGEFSQELISQDMDDESFFYSDKNLFDLDLVLGLLQDSKFEQLAYHLACKFAKDPAVIVEILLNTLDDPHGAIRYIRSLSIDETLRVLVTYSKQLLEKCPNDTNILLIDVFTGKFKRTDYNVDLKEPEHPHDDFTTVFYSYKTFLRYINNVTGGEDEAEVKGSMAPTYHPPRASLIFNAFISKPFEFVVFLEACLESYQRYEGSKEDKQVILTTLYDLYLTLANEDVPERQEDWRSRAAKVHNESEKLVTINENATSRTTQSNKPIDNSLMMLISHMNQIDIHSPGEGSTAELDKGARASLVNTFRSMILTNDPPKCMEYLEKHERQEPYLYCVALKYFISSKEVLQKIGGETVLKNKVLTKIIEKELMSVVELIGLLGSTDVATYGLVQDILIKHVRQEQDQISRNKKLISSYEAELESKKRELEELLHSDEPLQVNIKNKTCFMCHTALELPIVFFKCRHIYHQRCLNEEESAKEGRGLFRCPRCMAELETSEKIFQTQQEMSKKTDLLKIALDNGDDSEDRFKIVTEFIGRGGLEYSHVTLE</sequence>
<evidence type="ECO:0000259" key="13">
    <source>
        <dbReference type="PROSITE" id="PS50089"/>
    </source>
</evidence>
<dbReference type="GO" id="GO:0033263">
    <property type="term" value="C:CORVET complex"/>
    <property type="evidence" value="ECO:0007669"/>
    <property type="project" value="UniProtKB-UniRule"/>
</dbReference>
<evidence type="ECO:0000256" key="11">
    <source>
        <dbReference type="PROSITE-ProRule" id="PRU01006"/>
    </source>
</evidence>
<organism evidence="14 15">
    <name type="scientific">Zygosaccharomyces rouxii</name>
    <dbReference type="NCBI Taxonomy" id="4956"/>
    <lineage>
        <taxon>Eukaryota</taxon>
        <taxon>Fungi</taxon>
        <taxon>Dikarya</taxon>
        <taxon>Ascomycota</taxon>
        <taxon>Saccharomycotina</taxon>
        <taxon>Saccharomycetes</taxon>
        <taxon>Saccharomycetales</taxon>
        <taxon>Saccharomycetaceae</taxon>
        <taxon>Zygosaccharomyces</taxon>
    </lineage>
</organism>
<dbReference type="GO" id="GO:0030897">
    <property type="term" value="C:HOPS complex"/>
    <property type="evidence" value="ECO:0007669"/>
    <property type="project" value="UniProtKB-UniRule"/>
</dbReference>
<name>A0A1Q3A6D7_ZYGRO</name>
<dbReference type="EMBL" id="BDGX01000030">
    <property type="protein sequence ID" value="GAV51228.1"/>
    <property type="molecule type" value="Genomic_DNA"/>
</dbReference>
<dbReference type="EC" id="2.3.2.27" evidence="9"/>
<evidence type="ECO:0000256" key="1">
    <source>
        <dbReference type="ARBA" id="ARBA00007070"/>
    </source>
</evidence>
<keyword evidence="9" id="KW-0926">Vacuole</keyword>
<comment type="subcellular location">
    <subcellularLocation>
        <location evidence="8">Endomembrane system</location>
        <topology evidence="8">Peripheral membrane protein</topology>
        <orientation evidence="8">Cytoplasmic side</orientation>
    </subcellularLocation>
    <subcellularLocation>
        <location evidence="9">Vacuole membrane</location>
        <topology evidence="9">Peripheral membrane protein</topology>
        <orientation evidence="9">Cytoplasmic side</orientation>
    </subcellularLocation>
</comment>
<keyword evidence="9" id="KW-0833">Ubl conjugation pathway</keyword>
<keyword evidence="9" id="KW-0808">Transferase</keyword>
<dbReference type="GO" id="GO:0061630">
    <property type="term" value="F:ubiquitin protein ligase activity"/>
    <property type="evidence" value="ECO:0007669"/>
    <property type="project" value="UniProtKB-EC"/>
</dbReference>
<dbReference type="GO" id="GO:0048284">
    <property type="term" value="P:organelle fusion"/>
    <property type="evidence" value="ECO:0007669"/>
    <property type="project" value="TreeGrafter"/>
</dbReference>
<dbReference type="GO" id="GO:0006886">
    <property type="term" value="P:intracellular protein transport"/>
    <property type="evidence" value="ECO:0007669"/>
    <property type="project" value="UniProtKB-UniRule"/>
</dbReference>
<feature type="coiled-coil region" evidence="12">
    <location>
        <begin position="876"/>
        <end position="910"/>
    </location>
</feature>
<dbReference type="PANTHER" id="PTHR23323">
    <property type="entry name" value="VACUOLAR PROTEIN SORTING-ASSOCIATED PROTEIN"/>
    <property type="match status" value="1"/>
</dbReference>
<dbReference type="SUPFAM" id="SSF50978">
    <property type="entry name" value="WD40 repeat-like"/>
    <property type="match status" value="1"/>
</dbReference>
<dbReference type="PROSITE" id="PS50236">
    <property type="entry name" value="CHCR"/>
    <property type="match status" value="1"/>
</dbReference>
<evidence type="ECO:0000313" key="14">
    <source>
        <dbReference type="EMBL" id="GAV51228.1"/>
    </source>
</evidence>
<feature type="domain" description="RING-type" evidence="13">
    <location>
        <begin position="923"/>
        <end position="966"/>
    </location>
</feature>
<reference evidence="14 15" key="1">
    <citation type="submission" date="2016-08" db="EMBL/GenBank/DDBJ databases">
        <title>Draft genome sequence of allopolyploid Zygosaccharomyces rouxii.</title>
        <authorList>
            <person name="Watanabe J."/>
            <person name="Uehara K."/>
            <person name="Mogi Y."/>
            <person name="Tsukioka Y."/>
        </authorList>
    </citation>
    <scope>NUCLEOTIDE SEQUENCE [LARGE SCALE GENOMIC DNA]</scope>
    <source>
        <strain evidence="14 15">NBRC 110957</strain>
    </source>
</reference>
<dbReference type="PROSITE" id="PS50089">
    <property type="entry name" value="ZF_RING_2"/>
    <property type="match status" value="1"/>
</dbReference>
<evidence type="ECO:0000256" key="4">
    <source>
        <dbReference type="ARBA" id="ARBA00022771"/>
    </source>
</evidence>
<dbReference type="InterPro" id="IPR001965">
    <property type="entry name" value="Znf_PHD"/>
</dbReference>
<dbReference type="GO" id="GO:0030674">
    <property type="term" value="F:protein-macromolecule adaptor activity"/>
    <property type="evidence" value="ECO:0007669"/>
    <property type="project" value="TreeGrafter"/>
</dbReference>
<comment type="catalytic activity">
    <reaction evidence="9">
        <text>S-ubiquitinyl-[E2 ubiquitin-conjugating enzyme]-L-cysteine + [acceptor protein]-L-lysine = [E2 ubiquitin-conjugating enzyme]-L-cysteine + N(6)-ubiquitinyl-[acceptor protein]-L-lysine.</text>
        <dbReference type="EC" id="2.3.2.27"/>
    </reaction>
</comment>
<dbReference type="PANTHER" id="PTHR23323:SF24">
    <property type="entry name" value="VACUOLAR PROTEIN SORTING-ASSOCIATED PROTEIN 11 HOMOLOG"/>
    <property type="match status" value="1"/>
</dbReference>
<evidence type="ECO:0000256" key="5">
    <source>
        <dbReference type="ARBA" id="ARBA00022833"/>
    </source>
</evidence>
<evidence type="ECO:0000256" key="8">
    <source>
        <dbReference type="ARBA" id="ARBA00029433"/>
    </source>
</evidence>
<dbReference type="CDD" id="cd16688">
    <property type="entry name" value="RING-H2_Vps11"/>
    <property type="match status" value="1"/>
</dbReference>
<dbReference type="InterPro" id="IPR024763">
    <property type="entry name" value="VPS11_C"/>
</dbReference>
<evidence type="ECO:0000256" key="12">
    <source>
        <dbReference type="SAM" id="Coils"/>
    </source>
</evidence>
<evidence type="ECO:0000256" key="7">
    <source>
        <dbReference type="ARBA" id="ARBA00023136"/>
    </source>
</evidence>
<dbReference type="InterPro" id="IPR057308">
    <property type="entry name" value="CHCR_PEP5_VPS11"/>
</dbReference>
<dbReference type="OrthoDB" id="26184at2759"/>
<keyword evidence="4 10" id="KW-0863">Zinc-finger</keyword>
<dbReference type="PIRSF" id="PIRSF007860">
    <property type="entry name" value="VPS11"/>
    <property type="match status" value="1"/>
</dbReference>
<dbReference type="Proteomes" id="UP000187013">
    <property type="component" value="Unassembled WGS sequence"/>
</dbReference>
<keyword evidence="3" id="KW-0479">Metal-binding</keyword>
<evidence type="ECO:0000256" key="2">
    <source>
        <dbReference type="ARBA" id="ARBA00022448"/>
    </source>
</evidence>
<dbReference type="eggNOG" id="KOG2114">
    <property type="taxonomic scope" value="Eukaryota"/>
</dbReference>
<dbReference type="InterPro" id="IPR036322">
    <property type="entry name" value="WD40_repeat_dom_sf"/>
</dbReference>
<keyword evidence="12" id="KW-0175">Coiled coil</keyword>
<dbReference type="InterPro" id="IPR016528">
    <property type="entry name" value="VPS11"/>
</dbReference>
<proteinExistence type="inferred from homology"/>
<dbReference type="GO" id="GO:0007033">
    <property type="term" value="P:vacuole organization"/>
    <property type="evidence" value="ECO:0007669"/>
    <property type="project" value="TreeGrafter"/>
</dbReference>
<comment type="subunit">
    <text evidence="9">Component of the homotypic vacuole fusion and vacuole protein sorting (HOPS) complex. Component of the class C core vacuole/endosome tethering (CORVET) complex.</text>
</comment>
<evidence type="ECO:0000256" key="10">
    <source>
        <dbReference type="PROSITE-ProRule" id="PRU00175"/>
    </source>
</evidence>
<keyword evidence="5" id="KW-0862">Zinc</keyword>
<dbReference type="GO" id="GO:0000329">
    <property type="term" value="C:fungal-type vacuole membrane"/>
    <property type="evidence" value="ECO:0007669"/>
    <property type="project" value="UniProtKB-UniRule"/>
</dbReference>
<dbReference type="SMART" id="SM00249">
    <property type="entry name" value="PHD"/>
    <property type="match status" value="1"/>
</dbReference>
<protein>
    <recommendedName>
        <fullName evidence="9">E3 ubiquitin-protein ligase PEP5</fullName>
        <ecNumber evidence="9">2.3.2.27</ecNumber>
    </recommendedName>
</protein>
<dbReference type="GO" id="GO:0006904">
    <property type="term" value="P:vesicle docking involved in exocytosis"/>
    <property type="evidence" value="ECO:0007669"/>
    <property type="project" value="TreeGrafter"/>
</dbReference>
<dbReference type="Gene3D" id="3.30.40.10">
    <property type="entry name" value="Zinc/RING finger domain, C3HC4 (zinc finger)"/>
    <property type="match status" value="1"/>
</dbReference>
<dbReference type="InterPro" id="IPR057307">
    <property type="entry name" value="PEP5_VPS11_N"/>
</dbReference>
<dbReference type="SUPFAM" id="SSF57850">
    <property type="entry name" value="RING/U-box"/>
    <property type="match status" value="1"/>
</dbReference>
<dbReference type="InterPro" id="IPR001841">
    <property type="entry name" value="Znf_RING"/>
</dbReference>
<dbReference type="Pfam" id="PF23356">
    <property type="entry name" value="TPR_PEP5_VPS11"/>
    <property type="match status" value="1"/>
</dbReference>
<keyword evidence="7 9" id="KW-0472">Membrane</keyword>
<evidence type="ECO:0000256" key="9">
    <source>
        <dbReference type="PIRNR" id="PIRNR007860"/>
    </source>
</evidence>
<dbReference type="Pfam" id="PF17122">
    <property type="entry name" value="zf-C3H2C3"/>
    <property type="match status" value="1"/>
</dbReference>
<accession>A0A1Q3A6D7</accession>
<dbReference type="Gene3D" id="2.130.10.10">
    <property type="entry name" value="YVTN repeat-like/Quinoprotein amine dehydrogenase"/>
    <property type="match status" value="1"/>
</dbReference>
<feature type="repeat" description="CHCR" evidence="11">
    <location>
        <begin position="406"/>
        <end position="580"/>
    </location>
</feature>
<dbReference type="InterPro" id="IPR000547">
    <property type="entry name" value="Clathrin_H-chain/VPS_repeat"/>
</dbReference>
<dbReference type="InterPro" id="IPR013083">
    <property type="entry name" value="Znf_RING/FYVE/PHD"/>
</dbReference>
<dbReference type="GO" id="GO:0007032">
    <property type="term" value="P:endosome organization"/>
    <property type="evidence" value="ECO:0007669"/>
    <property type="project" value="TreeGrafter"/>
</dbReference>
<dbReference type="Pfam" id="PF12451">
    <property type="entry name" value="VPS11_C"/>
    <property type="match status" value="1"/>
</dbReference>
<keyword evidence="2 9" id="KW-0813">Transport</keyword>
<comment type="similarity">
    <text evidence="1 9">Belongs to the VPS11 family.</text>
</comment>
<dbReference type="GO" id="GO:0008270">
    <property type="term" value="F:zinc ion binding"/>
    <property type="evidence" value="ECO:0007669"/>
    <property type="project" value="UniProtKB-KW"/>
</dbReference>
<keyword evidence="6 9" id="KW-0653">Protein transport</keyword>
<dbReference type="InterPro" id="IPR015943">
    <property type="entry name" value="WD40/YVTN_repeat-like_dom_sf"/>
</dbReference>
<dbReference type="Pfam" id="PF23341">
    <property type="entry name" value="PEP5_VPS11_N"/>
    <property type="match status" value="1"/>
</dbReference>
<evidence type="ECO:0000256" key="3">
    <source>
        <dbReference type="ARBA" id="ARBA00022723"/>
    </source>
</evidence>
<evidence type="ECO:0000313" key="15">
    <source>
        <dbReference type="Proteomes" id="UP000187013"/>
    </source>
</evidence>
<gene>
    <name evidence="14" type="ORF">ZYGR_0AD04110</name>
</gene>
<evidence type="ECO:0000256" key="6">
    <source>
        <dbReference type="ARBA" id="ARBA00022927"/>
    </source>
</evidence>
<comment type="caution">
    <text evidence="14">The sequence shown here is derived from an EMBL/GenBank/DDBJ whole genome shotgun (WGS) entry which is preliminary data.</text>
</comment>
<dbReference type="AlphaFoldDB" id="A0A1Q3A6D7"/>